<dbReference type="OrthoDB" id="9814483at2"/>
<accession>V4RVV7</accession>
<sequence>MEWVAAYGGLFLSAFLAATLLPGSSEALLTGLALTGRWNTWSLLVAASAGNVLGSVANWLAGRMLSRLKGTRWSPVSERSYDRASRLFERYGIWSLFFAWVPIVGDPLTVVAGALRVPFLPFLVMVAAGKVARYLVVLGGVLWWQGA</sequence>
<dbReference type="eggNOG" id="COG1238">
    <property type="taxonomic scope" value="Bacteria"/>
</dbReference>
<feature type="domain" description="VTT" evidence="2">
    <location>
        <begin position="29"/>
        <end position="138"/>
    </location>
</feature>
<dbReference type="PANTHER" id="PTHR42709">
    <property type="entry name" value="ALKALINE PHOSPHATASE LIKE PROTEIN"/>
    <property type="match status" value="1"/>
</dbReference>
<organism evidence="3 4">
    <name type="scientific">Lutibaculum baratangense AMV1</name>
    <dbReference type="NCBI Taxonomy" id="631454"/>
    <lineage>
        <taxon>Bacteria</taxon>
        <taxon>Pseudomonadati</taxon>
        <taxon>Pseudomonadota</taxon>
        <taxon>Alphaproteobacteria</taxon>
        <taxon>Hyphomicrobiales</taxon>
        <taxon>Tepidamorphaceae</taxon>
        <taxon>Lutibaculum</taxon>
    </lineage>
</organism>
<dbReference type="InterPro" id="IPR051311">
    <property type="entry name" value="DedA_domain"/>
</dbReference>
<protein>
    <submittedName>
        <fullName evidence="3">Putative membrane protein</fullName>
    </submittedName>
</protein>
<feature type="transmembrane region" description="Helical" evidence="1">
    <location>
        <begin position="119"/>
        <end position="144"/>
    </location>
</feature>
<evidence type="ECO:0000259" key="2">
    <source>
        <dbReference type="Pfam" id="PF09335"/>
    </source>
</evidence>
<evidence type="ECO:0000313" key="4">
    <source>
        <dbReference type="Proteomes" id="UP000017819"/>
    </source>
</evidence>
<keyword evidence="4" id="KW-1185">Reference proteome</keyword>
<feature type="transmembrane region" description="Helical" evidence="1">
    <location>
        <begin position="43"/>
        <end position="62"/>
    </location>
</feature>
<dbReference type="Proteomes" id="UP000017819">
    <property type="component" value="Unassembled WGS sequence"/>
</dbReference>
<keyword evidence="1" id="KW-0472">Membrane</keyword>
<dbReference type="Pfam" id="PF09335">
    <property type="entry name" value="VTT_dom"/>
    <property type="match status" value="1"/>
</dbReference>
<gene>
    <name evidence="3" type="ORF">N177_0154</name>
</gene>
<comment type="caution">
    <text evidence="3">The sequence shown here is derived from an EMBL/GenBank/DDBJ whole genome shotgun (WGS) entry which is preliminary data.</text>
</comment>
<dbReference type="InterPro" id="IPR032816">
    <property type="entry name" value="VTT_dom"/>
</dbReference>
<proteinExistence type="predicted"/>
<keyword evidence="1" id="KW-1133">Transmembrane helix</keyword>
<evidence type="ECO:0000256" key="1">
    <source>
        <dbReference type="SAM" id="Phobius"/>
    </source>
</evidence>
<keyword evidence="1" id="KW-0812">Transmembrane</keyword>
<dbReference type="AlphaFoldDB" id="V4RVV7"/>
<name>V4RVV7_9HYPH</name>
<evidence type="ECO:0000313" key="3">
    <source>
        <dbReference type="EMBL" id="ESR27175.1"/>
    </source>
</evidence>
<feature type="transmembrane region" description="Helical" evidence="1">
    <location>
        <begin position="91"/>
        <end position="113"/>
    </location>
</feature>
<dbReference type="PANTHER" id="PTHR42709:SF4">
    <property type="entry name" value="INNER MEMBRANE PROTEIN YQAA"/>
    <property type="match status" value="1"/>
</dbReference>
<dbReference type="RefSeq" id="WP_023430311.1">
    <property type="nucleotide sequence ID" value="NZ_AWXZ01000007.1"/>
</dbReference>
<reference evidence="3 4" key="1">
    <citation type="journal article" date="2014" name="Genome Announc.">
        <title>Draft Genome Sequence of Lutibaculum baratangense Strain AMV1T, Isolated from a Mud Volcano in Andamans, India.</title>
        <authorList>
            <person name="Singh A."/>
            <person name="Sreenivas A."/>
            <person name="Sathyanarayana Reddy G."/>
            <person name="Pinnaka A.K."/>
            <person name="Shivaji S."/>
        </authorList>
    </citation>
    <scope>NUCLEOTIDE SEQUENCE [LARGE SCALE GENOMIC DNA]</scope>
    <source>
        <strain evidence="3 4">AMV1</strain>
    </source>
</reference>
<dbReference type="EMBL" id="AWXZ01000007">
    <property type="protein sequence ID" value="ESR27175.1"/>
    <property type="molecule type" value="Genomic_DNA"/>
</dbReference>